<dbReference type="EMBL" id="FP929003">
    <property type="protein sequence ID" value="CBK43666.1"/>
    <property type="molecule type" value="Genomic_DNA"/>
</dbReference>
<dbReference type="KEGG" id="nde:NIDE3997"/>
<evidence type="ECO:0000313" key="3">
    <source>
        <dbReference type="Proteomes" id="UP000001660"/>
    </source>
</evidence>
<keyword evidence="3" id="KW-1185">Reference proteome</keyword>
<name>D8P834_9BACT</name>
<evidence type="ECO:0000313" key="2">
    <source>
        <dbReference type="EMBL" id="CBK43666.1"/>
    </source>
</evidence>
<feature type="compositionally biased region" description="Basic and acidic residues" evidence="1">
    <location>
        <begin position="104"/>
        <end position="117"/>
    </location>
</feature>
<accession>D8P834</accession>
<feature type="region of interest" description="Disordered" evidence="1">
    <location>
        <begin position="104"/>
        <end position="163"/>
    </location>
</feature>
<proteinExistence type="predicted"/>
<reference evidence="2 3" key="1">
    <citation type="journal article" date="2010" name="Proc. Natl. Acad. Sci. U.S.A.">
        <title>A Nitrospira metagenome illuminates the physiology and evolution of globally important nitrite-oxidizing bacteria.</title>
        <authorList>
            <person name="Lucker S."/>
            <person name="Wagner M."/>
            <person name="Maixner F."/>
            <person name="Pelletier E."/>
            <person name="Koch H."/>
            <person name="Vacherie B."/>
            <person name="Rattei T."/>
            <person name="Sinninghe Damste J."/>
            <person name="Spieck E."/>
            <person name="Le Paslier D."/>
            <person name="Daims H."/>
        </authorList>
    </citation>
    <scope>NUCLEOTIDE SEQUENCE [LARGE SCALE GENOMIC DNA]</scope>
</reference>
<dbReference type="OrthoDB" id="7365718at2"/>
<feature type="compositionally biased region" description="Basic and acidic residues" evidence="1">
    <location>
        <begin position="125"/>
        <end position="142"/>
    </location>
</feature>
<dbReference type="HOGENOM" id="CLU_1493593_0_0_0"/>
<organism evidence="2 3">
    <name type="scientific">Nitrospira defluvii</name>
    <dbReference type="NCBI Taxonomy" id="330214"/>
    <lineage>
        <taxon>Bacteria</taxon>
        <taxon>Pseudomonadati</taxon>
        <taxon>Nitrospirota</taxon>
        <taxon>Nitrospiria</taxon>
        <taxon>Nitrospirales</taxon>
        <taxon>Nitrospiraceae</taxon>
        <taxon>Nitrospira</taxon>
    </lineage>
</organism>
<feature type="compositionally biased region" description="Basic and acidic residues" evidence="1">
    <location>
        <begin position="149"/>
        <end position="163"/>
    </location>
</feature>
<dbReference type="Proteomes" id="UP000001660">
    <property type="component" value="Chromosome"/>
</dbReference>
<dbReference type="eggNOG" id="ENOG5033JIN">
    <property type="taxonomic scope" value="Bacteria"/>
</dbReference>
<dbReference type="AlphaFoldDB" id="D8P834"/>
<evidence type="ECO:0000256" key="1">
    <source>
        <dbReference type="SAM" id="MobiDB-lite"/>
    </source>
</evidence>
<evidence type="ECO:0008006" key="4">
    <source>
        <dbReference type="Google" id="ProtNLM"/>
    </source>
</evidence>
<gene>
    <name evidence="2" type="ORF">NIDE3997</name>
</gene>
<dbReference type="STRING" id="330214.NIDE3997"/>
<sequence length="180" mass="20647">MKWIKHMVATTRDEKVAAYLEDTGLQGYGFYWRLLEIVAEAMPPGDETCTVTYSLSTWSRLLYCHHHQAGKYLGRLRGNGLVTMAKRGSDIRVTIPNLAKYRDEYSQKSRHAPDPHRTMSASESESEKERTGSGSSEQDRSQTRKVGRSMREEDLPDHLREVEGFSMIGPIAKEIMRRMH</sequence>
<protein>
    <recommendedName>
        <fullName evidence="4">DUF4373 domain-containing protein</fullName>
    </recommendedName>
</protein>